<protein>
    <submittedName>
        <fullName evidence="2">TIGR01841 family phasin</fullName>
    </submittedName>
</protein>
<dbReference type="RefSeq" id="WP_124734136.1">
    <property type="nucleotide sequence ID" value="NZ_WSSB01000001.1"/>
</dbReference>
<evidence type="ECO:0000313" key="2">
    <source>
        <dbReference type="EMBL" id="MXR35659.1"/>
    </source>
</evidence>
<keyword evidence="3" id="KW-1185">Reference proteome</keyword>
<dbReference type="InterPro" id="IPR018968">
    <property type="entry name" value="Phasin"/>
</dbReference>
<sequence>MFTNAQDFAAFGQANLDKAVRLSSIVLSGTERMASLQLELSRKLLNDNAQAVKALTEIKDPKAFAEYQSSQAQPAIDQSLNVARNLYDAAVQTQNELAAFFEDHVSESNQAVLTSLDKLSKNAPAGSDVAVNALKTLITTSSAAFDNVSKTAKKMGSDFAEASAEAAANTAKATGAAVSRKKPGAAA</sequence>
<dbReference type="Pfam" id="PF09361">
    <property type="entry name" value="Phasin_2"/>
    <property type="match status" value="1"/>
</dbReference>
<comment type="caution">
    <text evidence="2">The sequence shown here is derived from an EMBL/GenBank/DDBJ whole genome shotgun (WGS) entry which is preliminary data.</text>
</comment>
<feature type="domain" description="Phasin" evidence="1">
    <location>
        <begin position="6"/>
        <end position="105"/>
    </location>
</feature>
<organism evidence="2 3">
    <name type="scientific">Craterilacuibacter sinensis</name>
    <dbReference type="NCBI Taxonomy" id="2686017"/>
    <lineage>
        <taxon>Bacteria</taxon>
        <taxon>Pseudomonadati</taxon>
        <taxon>Pseudomonadota</taxon>
        <taxon>Betaproteobacteria</taxon>
        <taxon>Neisseriales</taxon>
        <taxon>Neisseriaceae</taxon>
        <taxon>Craterilacuibacter</taxon>
    </lineage>
</organism>
<evidence type="ECO:0000259" key="1">
    <source>
        <dbReference type="Pfam" id="PF09361"/>
    </source>
</evidence>
<dbReference type="EMBL" id="WSSB01000001">
    <property type="protein sequence ID" value="MXR35659.1"/>
    <property type="molecule type" value="Genomic_DNA"/>
</dbReference>
<evidence type="ECO:0000313" key="3">
    <source>
        <dbReference type="Proteomes" id="UP000467214"/>
    </source>
</evidence>
<dbReference type="Proteomes" id="UP000467214">
    <property type="component" value="Unassembled WGS sequence"/>
</dbReference>
<dbReference type="InterPro" id="IPR010127">
    <property type="entry name" value="Phasin_subfam-1"/>
</dbReference>
<reference evidence="2 3" key="1">
    <citation type="submission" date="2019-12" db="EMBL/GenBank/DDBJ databases">
        <title>Neisseriaceae gen. nov. sp. Genome sequencing and assembly.</title>
        <authorList>
            <person name="Liu Z."/>
            <person name="Li A."/>
        </authorList>
    </citation>
    <scope>NUCLEOTIDE SEQUENCE [LARGE SCALE GENOMIC DNA]</scope>
    <source>
        <strain evidence="2 3">B2N2-7</strain>
    </source>
</reference>
<name>A0A845BHI4_9NEIS</name>
<accession>A0A845BHI4</accession>
<dbReference type="AlphaFoldDB" id="A0A845BHI4"/>
<dbReference type="NCBIfam" id="TIGR01841">
    <property type="entry name" value="phasin"/>
    <property type="match status" value="1"/>
</dbReference>
<proteinExistence type="predicted"/>
<gene>
    <name evidence="2" type="primary">phaP</name>
    <name evidence="2" type="ORF">GQF02_01420</name>
</gene>